<evidence type="ECO:0000313" key="1">
    <source>
        <dbReference type="EMBL" id="SMD09988.1"/>
    </source>
</evidence>
<name>A0A1W2ELI0_9SPHI</name>
<accession>A0A1W2ELI0</accession>
<dbReference type="EMBL" id="FWYB01000013">
    <property type="protein sequence ID" value="SMD09988.1"/>
    <property type="molecule type" value="Genomic_DNA"/>
</dbReference>
<dbReference type="RefSeq" id="WP_084291165.1">
    <property type="nucleotide sequence ID" value="NZ_FWYB01000013.1"/>
</dbReference>
<evidence type="ECO:0000313" key="2">
    <source>
        <dbReference type="Proteomes" id="UP000192678"/>
    </source>
</evidence>
<organism evidence="1 2">
    <name type="scientific">Pedobacter nyackensis</name>
    <dbReference type="NCBI Taxonomy" id="475255"/>
    <lineage>
        <taxon>Bacteria</taxon>
        <taxon>Pseudomonadati</taxon>
        <taxon>Bacteroidota</taxon>
        <taxon>Sphingobacteriia</taxon>
        <taxon>Sphingobacteriales</taxon>
        <taxon>Sphingobacteriaceae</taxon>
        <taxon>Pedobacter</taxon>
    </lineage>
</organism>
<dbReference type="InterPro" id="IPR036249">
    <property type="entry name" value="Thioredoxin-like_sf"/>
</dbReference>
<dbReference type="OrthoDB" id="773263at2"/>
<dbReference type="STRING" id="475255.SAMN04488101_11315"/>
<sequence>MPGKKQFADDKLPWLHVSDLKGWKNVVGELYNVRAVPQNFLIDPNGVIVAKNLRGTELAAKLASILK</sequence>
<dbReference type="Gene3D" id="3.40.30.10">
    <property type="entry name" value="Glutaredoxin"/>
    <property type="match status" value="1"/>
</dbReference>
<protein>
    <recommendedName>
        <fullName evidence="3">AhpC/TSA family protein</fullName>
    </recommendedName>
</protein>
<gene>
    <name evidence="1" type="ORF">SAMN04488101_11315</name>
</gene>
<dbReference type="AlphaFoldDB" id="A0A1W2ELI0"/>
<dbReference type="Proteomes" id="UP000192678">
    <property type="component" value="Unassembled WGS sequence"/>
</dbReference>
<reference evidence="1 2" key="1">
    <citation type="submission" date="2017-04" db="EMBL/GenBank/DDBJ databases">
        <authorList>
            <person name="Afonso C.L."/>
            <person name="Miller P.J."/>
            <person name="Scott M.A."/>
            <person name="Spackman E."/>
            <person name="Goraichik I."/>
            <person name="Dimitrov K.M."/>
            <person name="Suarez D.L."/>
            <person name="Swayne D.E."/>
        </authorList>
    </citation>
    <scope>NUCLEOTIDE SEQUENCE [LARGE SCALE GENOMIC DNA]</scope>
    <source>
        <strain evidence="1 2">DSM 19625</strain>
    </source>
</reference>
<evidence type="ECO:0008006" key="3">
    <source>
        <dbReference type="Google" id="ProtNLM"/>
    </source>
</evidence>
<proteinExistence type="predicted"/>
<keyword evidence="2" id="KW-1185">Reference proteome</keyword>
<dbReference type="SUPFAM" id="SSF52833">
    <property type="entry name" value="Thioredoxin-like"/>
    <property type="match status" value="1"/>
</dbReference>